<proteinExistence type="inferred from homology"/>
<dbReference type="GO" id="GO:0007165">
    <property type="term" value="P:signal transduction"/>
    <property type="evidence" value="ECO:0007669"/>
    <property type="project" value="UniProtKB-KW"/>
</dbReference>
<comment type="subcellular location">
    <subcellularLocation>
        <location evidence="1">Membrane</location>
    </subcellularLocation>
</comment>
<dbReference type="EMBL" id="WWCL01000001">
    <property type="protein sequence ID" value="MYN43920.1"/>
    <property type="molecule type" value="Genomic_DNA"/>
</dbReference>
<gene>
    <name evidence="9" type="ORF">GTP23_02410</name>
</gene>
<dbReference type="RefSeq" id="WP_161033697.1">
    <property type="nucleotide sequence ID" value="NZ_WWCL01000001.1"/>
</dbReference>
<protein>
    <submittedName>
        <fullName evidence="9">HAMP domain-containing protein</fullName>
    </submittedName>
</protein>
<dbReference type="SUPFAM" id="SSF58104">
    <property type="entry name" value="Methyl-accepting chemotaxis protein (MCP) signaling domain"/>
    <property type="match status" value="1"/>
</dbReference>
<dbReference type="PANTHER" id="PTHR43531:SF14">
    <property type="entry name" value="METHYL-ACCEPTING CHEMOTAXIS PROTEIN I-RELATED"/>
    <property type="match status" value="1"/>
</dbReference>
<reference evidence="9" key="1">
    <citation type="submission" date="2019-12" db="EMBL/GenBank/DDBJ databases">
        <title>Novel species isolated from a subtropical stream in China.</title>
        <authorList>
            <person name="Lu H."/>
        </authorList>
    </citation>
    <scope>NUCLEOTIDE SEQUENCE [LARGE SCALE GENOMIC DNA]</scope>
    <source>
        <strain evidence="9">FT93W</strain>
    </source>
</reference>
<keyword evidence="5" id="KW-0175">Coiled coil</keyword>
<dbReference type="PROSITE" id="PS50885">
    <property type="entry name" value="HAMP"/>
    <property type="match status" value="1"/>
</dbReference>
<dbReference type="Proteomes" id="UP000444316">
    <property type="component" value="Unassembled WGS sequence"/>
</dbReference>
<evidence type="ECO:0000313" key="9">
    <source>
        <dbReference type="EMBL" id="MYN43920.1"/>
    </source>
</evidence>
<feature type="coiled-coil region" evidence="5">
    <location>
        <begin position="469"/>
        <end position="496"/>
    </location>
</feature>
<comment type="caution">
    <text evidence="9">The sequence shown here is derived from an EMBL/GenBank/DDBJ whole genome shotgun (WGS) entry which is preliminary data.</text>
</comment>
<evidence type="ECO:0000313" key="10">
    <source>
        <dbReference type="Proteomes" id="UP000444316"/>
    </source>
</evidence>
<keyword evidence="6" id="KW-1133">Transmembrane helix</keyword>
<keyword evidence="6" id="KW-0812">Transmembrane</keyword>
<accession>A0A845HSD4</accession>
<comment type="similarity">
    <text evidence="3">Belongs to the methyl-accepting chemotaxis (MCP) protein family.</text>
</comment>
<feature type="transmembrane region" description="Helical" evidence="6">
    <location>
        <begin position="189"/>
        <end position="209"/>
    </location>
</feature>
<evidence type="ECO:0000259" key="8">
    <source>
        <dbReference type="PROSITE" id="PS50885"/>
    </source>
</evidence>
<feature type="transmembrane region" description="Helical" evidence="6">
    <location>
        <begin position="12"/>
        <end position="32"/>
    </location>
</feature>
<evidence type="ECO:0000256" key="3">
    <source>
        <dbReference type="ARBA" id="ARBA00029447"/>
    </source>
</evidence>
<dbReference type="InterPro" id="IPR047347">
    <property type="entry name" value="YvaQ-like_sensor"/>
</dbReference>
<keyword evidence="2" id="KW-0488">Methylation</keyword>
<keyword evidence="4" id="KW-0807">Transducer</keyword>
<organism evidence="9 10">
    <name type="scientific">Duganella fentianensis</name>
    <dbReference type="NCBI Taxonomy" id="2692177"/>
    <lineage>
        <taxon>Bacteria</taxon>
        <taxon>Pseudomonadati</taxon>
        <taxon>Pseudomonadota</taxon>
        <taxon>Betaproteobacteria</taxon>
        <taxon>Burkholderiales</taxon>
        <taxon>Oxalobacteraceae</taxon>
        <taxon>Telluria group</taxon>
        <taxon>Duganella</taxon>
    </lineage>
</organism>
<keyword evidence="6" id="KW-0472">Membrane</keyword>
<dbReference type="FunFam" id="1.10.287.950:FF:000001">
    <property type="entry name" value="Methyl-accepting chemotaxis sensory transducer"/>
    <property type="match status" value="1"/>
</dbReference>
<dbReference type="Gene3D" id="1.10.287.950">
    <property type="entry name" value="Methyl-accepting chemotaxis protein"/>
    <property type="match status" value="1"/>
</dbReference>
<dbReference type="SMART" id="SM00283">
    <property type="entry name" value="MA"/>
    <property type="match status" value="1"/>
</dbReference>
<dbReference type="InterPro" id="IPR024478">
    <property type="entry name" value="HlyB_4HB_MCP"/>
</dbReference>
<evidence type="ECO:0000256" key="2">
    <source>
        <dbReference type="ARBA" id="ARBA00022481"/>
    </source>
</evidence>
<dbReference type="GO" id="GO:0004888">
    <property type="term" value="F:transmembrane signaling receptor activity"/>
    <property type="evidence" value="ECO:0007669"/>
    <property type="project" value="TreeGrafter"/>
</dbReference>
<sequence length="544" mass="58209">MNFRNLAIGKKLGLSFAIVIGMLIIVAALAYLRVSALSDDLQLINQDRYPKTVLVHTVKDELNEQALNMRNLLLMDKPADLEKEYASIADNTRVITQTLAKLDQVLTSEKGRVQLRALEDSRRKYLAARTTFLDNTRKGQREAALHNLLDEVRPILLVYTTQLDGLIAYQEELMTASGQQSQAQASQTIVLIVAIALAASLIAVTLAVLTTRTITTPLHQAVDVARQVADGDLTVQIRVDTQEETGQMLGALRDMNSALIRIVDEVRTGADNIATASGQIASGNLDLASRTEQQAGSLEETASAMEQLTATVKHNADNARQANQLAVSASDIAVKGGSVVAQVVQTMGEINSSSHRIVDIINVIDGIAFQTNILALNAAVEAARAGEQGRGFAVVATEVRNLAQRSAAAAKEIKQLIDDSVDKVDSGSRLVNEAGDTMNIIVDSIRSVADIMGEITAASTEQTQGIQQINQAIVEMDQATQQNAALVEEAASAASALQDQSHRLVDVVDVFKLAASAASGQPQRIRSRAAALPARPLVALASQY</sequence>
<dbReference type="PROSITE" id="PS50111">
    <property type="entry name" value="CHEMOTAXIS_TRANSDUC_2"/>
    <property type="match status" value="1"/>
</dbReference>
<dbReference type="PANTHER" id="PTHR43531">
    <property type="entry name" value="PROTEIN ICFG"/>
    <property type="match status" value="1"/>
</dbReference>
<dbReference type="Pfam" id="PF12729">
    <property type="entry name" value="4HB_MCP_1"/>
    <property type="match status" value="1"/>
</dbReference>
<dbReference type="SMART" id="SM00304">
    <property type="entry name" value="HAMP"/>
    <property type="match status" value="1"/>
</dbReference>
<feature type="domain" description="HAMP" evidence="8">
    <location>
        <begin position="212"/>
        <end position="264"/>
    </location>
</feature>
<dbReference type="Pfam" id="PF00672">
    <property type="entry name" value="HAMP"/>
    <property type="match status" value="1"/>
</dbReference>
<name>A0A845HSD4_9BURK</name>
<evidence type="ECO:0000256" key="5">
    <source>
        <dbReference type="SAM" id="Coils"/>
    </source>
</evidence>
<dbReference type="CDD" id="cd11386">
    <property type="entry name" value="MCP_signal"/>
    <property type="match status" value="1"/>
</dbReference>
<dbReference type="GO" id="GO:0006935">
    <property type="term" value="P:chemotaxis"/>
    <property type="evidence" value="ECO:0007669"/>
    <property type="project" value="TreeGrafter"/>
</dbReference>
<dbReference type="InterPro" id="IPR051310">
    <property type="entry name" value="MCP_chemotaxis"/>
</dbReference>
<dbReference type="CDD" id="cd19411">
    <property type="entry name" value="MCP2201-like_sensor"/>
    <property type="match status" value="1"/>
</dbReference>
<feature type="domain" description="Methyl-accepting transducer" evidence="7">
    <location>
        <begin position="269"/>
        <end position="498"/>
    </location>
</feature>
<dbReference type="CDD" id="cd06225">
    <property type="entry name" value="HAMP"/>
    <property type="match status" value="1"/>
</dbReference>
<dbReference type="InterPro" id="IPR004089">
    <property type="entry name" value="MCPsignal_dom"/>
</dbReference>
<evidence type="ECO:0000256" key="4">
    <source>
        <dbReference type="PROSITE-ProRule" id="PRU00284"/>
    </source>
</evidence>
<evidence type="ECO:0000259" key="7">
    <source>
        <dbReference type="PROSITE" id="PS50111"/>
    </source>
</evidence>
<dbReference type="InterPro" id="IPR003660">
    <property type="entry name" value="HAMP_dom"/>
</dbReference>
<evidence type="ECO:0000256" key="6">
    <source>
        <dbReference type="SAM" id="Phobius"/>
    </source>
</evidence>
<dbReference type="AlphaFoldDB" id="A0A845HSD4"/>
<evidence type="ECO:0000256" key="1">
    <source>
        <dbReference type="ARBA" id="ARBA00004370"/>
    </source>
</evidence>
<keyword evidence="10" id="KW-1185">Reference proteome</keyword>
<dbReference type="GO" id="GO:0005886">
    <property type="term" value="C:plasma membrane"/>
    <property type="evidence" value="ECO:0007669"/>
    <property type="project" value="TreeGrafter"/>
</dbReference>
<dbReference type="Pfam" id="PF00015">
    <property type="entry name" value="MCPsignal"/>
    <property type="match status" value="1"/>
</dbReference>